<keyword evidence="2" id="KW-1185">Reference proteome</keyword>
<proteinExistence type="predicted"/>
<gene>
    <name evidence="1" type="ORF">L2E82_21746</name>
</gene>
<reference evidence="1 2" key="2">
    <citation type="journal article" date="2022" name="Mol. Ecol. Resour.">
        <title>The genomes of chicory, endive, great burdock and yacon provide insights into Asteraceae paleo-polyploidization history and plant inulin production.</title>
        <authorList>
            <person name="Fan W."/>
            <person name="Wang S."/>
            <person name="Wang H."/>
            <person name="Wang A."/>
            <person name="Jiang F."/>
            <person name="Liu H."/>
            <person name="Zhao H."/>
            <person name="Xu D."/>
            <person name="Zhang Y."/>
        </authorList>
    </citation>
    <scope>NUCLEOTIDE SEQUENCE [LARGE SCALE GENOMIC DNA]</scope>
    <source>
        <strain evidence="2">cv. Punajuju</strain>
        <tissue evidence="1">Leaves</tissue>
    </source>
</reference>
<comment type="caution">
    <text evidence="1">The sequence shown here is derived from an EMBL/GenBank/DDBJ whole genome shotgun (WGS) entry which is preliminary data.</text>
</comment>
<accession>A0ACB9DW07</accession>
<organism evidence="1 2">
    <name type="scientific">Cichorium intybus</name>
    <name type="common">Chicory</name>
    <dbReference type="NCBI Taxonomy" id="13427"/>
    <lineage>
        <taxon>Eukaryota</taxon>
        <taxon>Viridiplantae</taxon>
        <taxon>Streptophyta</taxon>
        <taxon>Embryophyta</taxon>
        <taxon>Tracheophyta</taxon>
        <taxon>Spermatophyta</taxon>
        <taxon>Magnoliopsida</taxon>
        <taxon>eudicotyledons</taxon>
        <taxon>Gunneridae</taxon>
        <taxon>Pentapetalae</taxon>
        <taxon>asterids</taxon>
        <taxon>campanulids</taxon>
        <taxon>Asterales</taxon>
        <taxon>Asteraceae</taxon>
        <taxon>Cichorioideae</taxon>
        <taxon>Cichorieae</taxon>
        <taxon>Cichoriinae</taxon>
        <taxon>Cichorium</taxon>
    </lineage>
</organism>
<protein>
    <submittedName>
        <fullName evidence="1">Uncharacterized protein</fullName>
    </submittedName>
</protein>
<sequence length="174" mass="18753">MVVGGGKQCSSCVTNSSLIDSDLISSNSGQTTHKLKLKVLVQKSNKKLLCAHGENPLLEELFNFLTVPLGAFVCSIRGSSQLGITNLYNSISCLGDGSYFKSNQVKTMLLCSKSALTYYPPNKFSWLLSVQDTDRTDFLKGQATFIISNDLEITASPSTATISKCNTLGVPVGW</sequence>
<dbReference type="Proteomes" id="UP001055811">
    <property type="component" value="Linkage Group LG04"/>
</dbReference>
<dbReference type="EMBL" id="CM042012">
    <property type="protein sequence ID" value="KAI3750869.1"/>
    <property type="molecule type" value="Genomic_DNA"/>
</dbReference>
<evidence type="ECO:0000313" key="2">
    <source>
        <dbReference type="Proteomes" id="UP001055811"/>
    </source>
</evidence>
<name>A0ACB9DW07_CICIN</name>
<evidence type="ECO:0000313" key="1">
    <source>
        <dbReference type="EMBL" id="KAI3750869.1"/>
    </source>
</evidence>
<reference evidence="2" key="1">
    <citation type="journal article" date="2022" name="Mol. Ecol. Resour.">
        <title>The genomes of chicory, endive, great burdock and yacon provide insights into Asteraceae palaeo-polyploidization history and plant inulin production.</title>
        <authorList>
            <person name="Fan W."/>
            <person name="Wang S."/>
            <person name="Wang H."/>
            <person name="Wang A."/>
            <person name="Jiang F."/>
            <person name="Liu H."/>
            <person name="Zhao H."/>
            <person name="Xu D."/>
            <person name="Zhang Y."/>
        </authorList>
    </citation>
    <scope>NUCLEOTIDE SEQUENCE [LARGE SCALE GENOMIC DNA]</scope>
    <source>
        <strain evidence="2">cv. Punajuju</strain>
    </source>
</reference>